<gene>
    <name evidence="3" type="ORF">ABLG96_08675</name>
</gene>
<dbReference type="Pfam" id="PF09056">
    <property type="entry name" value="Phospholip_A2_3"/>
    <property type="match status" value="1"/>
</dbReference>
<dbReference type="EMBL" id="CP159218">
    <property type="protein sequence ID" value="XCG65344.1"/>
    <property type="molecule type" value="Genomic_DNA"/>
</dbReference>
<dbReference type="EC" id="3.1.1.4" evidence="3"/>
<dbReference type="GO" id="GO:0006644">
    <property type="term" value="P:phospholipid metabolic process"/>
    <property type="evidence" value="ECO:0007669"/>
    <property type="project" value="InterPro"/>
</dbReference>
<feature type="region of interest" description="Disordered" evidence="1">
    <location>
        <begin position="215"/>
        <end position="243"/>
    </location>
</feature>
<dbReference type="InterPro" id="IPR036444">
    <property type="entry name" value="PLipase_A2_dom_sf"/>
</dbReference>
<evidence type="ECO:0000256" key="2">
    <source>
        <dbReference type="SAM" id="SignalP"/>
    </source>
</evidence>
<feature type="chain" id="PRO_5043358461" evidence="2">
    <location>
        <begin position="27"/>
        <end position="243"/>
    </location>
</feature>
<reference evidence="3" key="1">
    <citation type="submission" date="2024-05" db="EMBL/GenBank/DDBJ databases">
        <authorList>
            <person name="Cai S.Y."/>
            <person name="Jin L.M."/>
            <person name="Li H.R."/>
        </authorList>
    </citation>
    <scope>NUCLEOTIDE SEQUENCE</scope>
    <source>
        <strain evidence="3">A5-74</strain>
    </source>
</reference>
<dbReference type="AlphaFoldDB" id="A0AAU8DTN0"/>
<keyword evidence="2" id="KW-0732">Signal</keyword>
<evidence type="ECO:0000313" key="3">
    <source>
        <dbReference type="EMBL" id="XCG65344.1"/>
    </source>
</evidence>
<keyword evidence="3" id="KW-0378">Hydrolase</keyword>
<dbReference type="RefSeq" id="WP_353650949.1">
    <property type="nucleotide sequence ID" value="NZ_CP159218.1"/>
</dbReference>
<dbReference type="SUPFAM" id="SSF48619">
    <property type="entry name" value="Phospholipase A2, PLA2"/>
    <property type="match status" value="1"/>
</dbReference>
<evidence type="ECO:0000256" key="1">
    <source>
        <dbReference type="SAM" id="MobiDB-lite"/>
    </source>
</evidence>
<name>A0AAU8DTN0_9ACTN</name>
<sequence length="243" mass="26351">MRRVGVGLLALLAAFWWCGMDSSVDSAPGDVGATVMLTAITTGDFDRARPATVVPTAWSATMGYRPILLPGPRGETMLAKPTGDCSSFTGQTGYDFTPVCKEHDLAYDVVRYAARVGNPLPANGRQAADDMFDRDLHARCDELGVTGWSKIMCNTYASGFALGVRMNSWRQGYRSPDPESTTRWWAMLLMALTLMYLPRAVRSVRAPERMLPSDPFGLTRKGTGALPTTVPREPLTVGGAGPR</sequence>
<dbReference type="GO" id="GO:0050482">
    <property type="term" value="P:arachidonate secretion"/>
    <property type="evidence" value="ECO:0007669"/>
    <property type="project" value="InterPro"/>
</dbReference>
<dbReference type="Gene3D" id="1.20.90.10">
    <property type="entry name" value="Phospholipase A2 domain"/>
    <property type="match status" value="1"/>
</dbReference>
<dbReference type="InterPro" id="IPR015141">
    <property type="entry name" value="PLipase_A2_prok/fun"/>
</dbReference>
<protein>
    <submittedName>
        <fullName evidence="3">Phospholipase A2</fullName>
        <ecNumber evidence="3">3.1.1.4</ecNumber>
    </submittedName>
</protein>
<proteinExistence type="predicted"/>
<organism evidence="3">
    <name type="scientific">Nakamurella sp. A5-74</name>
    <dbReference type="NCBI Taxonomy" id="3158264"/>
    <lineage>
        <taxon>Bacteria</taxon>
        <taxon>Bacillati</taxon>
        <taxon>Actinomycetota</taxon>
        <taxon>Actinomycetes</taxon>
        <taxon>Nakamurellales</taxon>
        <taxon>Nakamurellaceae</taxon>
        <taxon>Nakamurella</taxon>
    </lineage>
</organism>
<feature type="signal peptide" evidence="2">
    <location>
        <begin position="1"/>
        <end position="26"/>
    </location>
</feature>
<dbReference type="GO" id="GO:0004623">
    <property type="term" value="F:phospholipase A2 activity"/>
    <property type="evidence" value="ECO:0007669"/>
    <property type="project" value="UniProtKB-EC"/>
</dbReference>
<accession>A0AAU8DTN0</accession>